<dbReference type="InterPro" id="IPR000608">
    <property type="entry name" value="UBC"/>
</dbReference>
<evidence type="ECO:0000256" key="2">
    <source>
        <dbReference type="SAM" id="Phobius"/>
    </source>
</evidence>
<evidence type="ECO:0000313" key="5">
    <source>
        <dbReference type="Proteomes" id="UP000728032"/>
    </source>
</evidence>
<organism evidence="4">
    <name type="scientific">Oppiella nova</name>
    <dbReference type="NCBI Taxonomy" id="334625"/>
    <lineage>
        <taxon>Eukaryota</taxon>
        <taxon>Metazoa</taxon>
        <taxon>Ecdysozoa</taxon>
        <taxon>Arthropoda</taxon>
        <taxon>Chelicerata</taxon>
        <taxon>Arachnida</taxon>
        <taxon>Acari</taxon>
        <taxon>Acariformes</taxon>
        <taxon>Sarcoptiformes</taxon>
        <taxon>Oribatida</taxon>
        <taxon>Brachypylina</taxon>
        <taxon>Oppioidea</taxon>
        <taxon>Oppiidae</taxon>
        <taxon>Oppiella</taxon>
    </lineage>
</organism>
<dbReference type="EMBL" id="CAJPVJ010001485">
    <property type="protein sequence ID" value="CAG2164812.1"/>
    <property type="molecule type" value="Genomic_DNA"/>
</dbReference>
<dbReference type="CDD" id="cd23799">
    <property type="entry name" value="UBCc_UBE2J"/>
    <property type="match status" value="1"/>
</dbReference>
<feature type="compositionally biased region" description="Polar residues" evidence="1">
    <location>
        <begin position="234"/>
        <end position="249"/>
    </location>
</feature>
<evidence type="ECO:0000256" key="1">
    <source>
        <dbReference type="SAM" id="MobiDB-lite"/>
    </source>
</evidence>
<sequence>AITNRLSICLSPPVAVKRLYREAKELLNDRTAEYFAQPLDDNLFEWHFTVRGPPDSDFFGGVYHGRIILPTEYPMKPPDFFGGVYHGRIILPTEYPMKPPSIIMLTPNGRFEVNKKICLSISGHHPESWQPSWSIRTALLAIIGFMPTEGLGAIGSLDYPPEERKSLAQKSQNWCCPSCGQITKLLKTEDSNHTESEANKEAKELAKQICFKQKESTSESTNDESVASAVPEPNASTESTESNAQSTDEAVSETELIHRNVNPTHSASEAPTVTINATITANVNLESDSRLTNYLIAFICLAIAFLLFRRIFLL</sequence>
<feature type="region of interest" description="Disordered" evidence="1">
    <location>
        <begin position="214"/>
        <end position="252"/>
    </location>
</feature>
<dbReference type="Pfam" id="PF00179">
    <property type="entry name" value="UQ_con"/>
    <property type="match status" value="2"/>
</dbReference>
<dbReference type="EMBL" id="OC916310">
    <property type="protein sequence ID" value="CAD7643856.1"/>
    <property type="molecule type" value="Genomic_DNA"/>
</dbReference>
<protein>
    <recommendedName>
        <fullName evidence="3">UBC core domain-containing protein</fullName>
    </recommendedName>
</protein>
<dbReference type="Proteomes" id="UP000728032">
    <property type="component" value="Unassembled WGS sequence"/>
</dbReference>
<keyword evidence="5" id="KW-1185">Reference proteome</keyword>
<dbReference type="Gene3D" id="3.10.110.10">
    <property type="entry name" value="Ubiquitin Conjugating Enzyme"/>
    <property type="match status" value="2"/>
</dbReference>
<dbReference type="SUPFAM" id="SSF54495">
    <property type="entry name" value="UBC-like"/>
    <property type="match status" value="2"/>
</dbReference>
<dbReference type="SMART" id="SM00212">
    <property type="entry name" value="UBCc"/>
    <property type="match status" value="1"/>
</dbReference>
<proteinExistence type="predicted"/>
<accession>A0A7R9QFI1</accession>
<dbReference type="AlphaFoldDB" id="A0A7R9QFI1"/>
<dbReference type="InterPro" id="IPR050113">
    <property type="entry name" value="Ub_conjugating_enzyme"/>
</dbReference>
<feature type="transmembrane region" description="Helical" evidence="2">
    <location>
        <begin position="291"/>
        <end position="308"/>
    </location>
</feature>
<keyword evidence="2" id="KW-0472">Membrane</keyword>
<dbReference type="PROSITE" id="PS50127">
    <property type="entry name" value="UBC_2"/>
    <property type="match status" value="1"/>
</dbReference>
<keyword evidence="2" id="KW-1133">Transmembrane helix</keyword>
<dbReference type="InterPro" id="IPR016135">
    <property type="entry name" value="UBQ-conjugating_enzyme/RWD"/>
</dbReference>
<evidence type="ECO:0000313" key="4">
    <source>
        <dbReference type="EMBL" id="CAD7643856.1"/>
    </source>
</evidence>
<dbReference type="PANTHER" id="PTHR24067">
    <property type="entry name" value="UBIQUITIN-CONJUGATING ENZYME E2"/>
    <property type="match status" value="1"/>
</dbReference>
<feature type="non-terminal residue" evidence="4">
    <location>
        <position position="1"/>
    </location>
</feature>
<keyword evidence="2" id="KW-0812">Transmembrane</keyword>
<name>A0A7R9QFI1_9ACAR</name>
<gene>
    <name evidence="4" type="ORF">ONB1V03_LOCUS4361</name>
</gene>
<evidence type="ECO:0000259" key="3">
    <source>
        <dbReference type="PROSITE" id="PS50127"/>
    </source>
</evidence>
<feature type="domain" description="UBC core" evidence="3">
    <location>
        <begin position="14"/>
        <end position="211"/>
    </location>
</feature>
<dbReference type="OrthoDB" id="1158011at2759"/>
<reference evidence="4" key="1">
    <citation type="submission" date="2020-11" db="EMBL/GenBank/DDBJ databases">
        <authorList>
            <person name="Tran Van P."/>
        </authorList>
    </citation>
    <scope>NUCLEOTIDE SEQUENCE</scope>
</reference>